<evidence type="ECO:0000259" key="7">
    <source>
        <dbReference type="Pfam" id="PF00460"/>
    </source>
</evidence>
<comment type="subcellular location">
    <subcellularLocation>
        <location evidence="1 6">Bacterial flagellum basal body</location>
    </subcellularLocation>
</comment>
<keyword evidence="9" id="KW-0282">Flagellum</keyword>
<evidence type="ECO:0000313" key="10">
    <source>
        <dbReference type="Proteomes" id="UP001379945"/>
    </source>
</evidence>
<feature type="domain" description="Flagellar basal-body/hook protein C-terminal" evidence="8">
    <location>
        <begin position="101"/>
        <end position="145"/>
    </location>
</feature>
<comment type="subunit">
    <text evidence="5 6">The basal body constitutes a major portion of the flagellar organelle and consists of four rings (L,P,S, and M) mounted on a central rod. The rod consists of about 26 subunits of FlgG in the distal portion, and FlgB, FlgC and FlgF are thought to build up the proximal portion of the rod with about 6 subunits each.</text>
</comment>
<dbReference type="InterPro" id="IPR006299">
    <property type="entry name" value="FlgC"/>
</dbReference>
<reference evidence="9 10" key="1">
    <citation type="submission" date="2024-04" db="EMBL/GenBank/DDBJ databases">
        <title>Novel species of the genus Ideonella isolated from streams.</title>
        <authorList>
            <person name="Lu H."/>
        </authorList>
    </citation>
    <scope>NUCLEOTIDE SEQUENCE [LARGE SCALE GENOMIC DNA]</scope>
    <source>
        <strain evidence="9 10">LYT19W</strain>
    </source>
</reference>
<evidence type="ECO:0000256" key="6">
    <source>
        <dbReference type="RuleBase" id="RU362062"/>
    </source>
</evidence>
<dbReference type="Pfam" id="PF06429">
    <property type="entry name" value="Flg_bbr_C"/>
    <property type="match status" value="1"/>
</dbReference>
<dbReference type="RefSeq" id="WP_341400015.1">
    <property type="nucleotide sequence ID" value="NZ_JBBUTI010000010.1"/>
</dbReference>
<dbReference type="InterPro" id="IPR010930">
    <property type="entry name" value="Flg_bb/hook_C_dom"/>
</dbReference>
<dbReference type="EMBL" id="JBBUTI010000010">
    <property type="protein sequence ID" value="MEK8047709.1"/>
    <property type="molecule type" value="Genomic_DNA"/>
</dbReference>
<proteinExistence type="inferred from homology"/>
<dbReference type="PROSITE" id="PS00588">
    <property type="entry name" value="FLAGELLA_BB_ROD"/>
    <property type="match status" value="1"/>
</dbReference>
<feature type="domain" description="Flagellar basal body rod protein N-terminal" evidence="7">
    <location>
        <begin position="8"/>
        <end position="34"/>
    </location>
</feature>
<evidence type="ECO:0000313" key="9">
    <source>
        <dbReference type="EMBL" id="MEK8047709.1"/>
    </source>
</evidence>
<protein>
    <recommendedName>
        <fullName evidence="3 6">Flagellar basal-body rod protein FlgC</fullName>
    </recommendedName>
</protein>
<evidence type="ECO:0000256" key="5">
    <source>
        <dbReference type="ARBA" id="ARBA00025933"/>
    </source>
</evidence>
<gene>
    <name evidence="9" type="primary">flgC</name>
    <name evidence="9" type="ORF">AACH00_15205</name>
</gene>
<name>A0ABU9C737_9BURK</name>
<organism evidence="9 10">
    <name type="scientific">Ideonella margarita</name>
    <dbReference type="NCBI Taxonomy" id="2984191"/>
    <lineage>
        <taxon>Bacteria</taxon>
        <taxon>Pseudomonadati</taxon>
        <taxon>Pseudomonadota</taxon>
        <taxon>Betaproteobacteria</taxon>
        <taxon>Burkholderiales</taxon>
        <taxon>Sphaerotilaceae</taxon>
        <taxon>Ideonella</taxon>
    </lineage>
</organism>
<keyword evidence="4 6" id="KW-0975">Bacterial flagellum</keyword>
<dbReference type="InterPro" id="IPR001444">
    <property type="entry name" value="Flag_bb_rod_N"/>
</dbReference>
<accession>A0ABU9C737</accession>
<dbReference type="NCBIfam" id="TIGR01395">
    <property type="entry name" value="FlgC"/>
    <property type="match status" value="1"/>
</dbReference>
<dbReference type="Pfam" id="PF00460">
    <property type="entry name" value="Flg_bb_rod"/>
    <property type="match status" value="1"/>
</dbReference>
<keyword evidence="9" id="KW-0969">Cilium</keyword>
<comment type="caution">
    <text evidence="9">The sequence shown here is derived from an EMBL/GenBank/DDBJ whole genome shotgun (WGS) entry which is preliminary data.</text>
</comment>
<evidence type="ECO:0000256" key="1">
    <source>
        <dbReference type="ARBA" id="ARBA00004117"/>
    </source>
</evidence>
<comment type="similarity">
    <text evidence="2">Belongs to the flagella basal body rod proteins family.</text>
</comment>
<dbReference type="InterPro" id="IPR019776">
    <property type="entry name" value="Flagellar_basal_body_rod_CS"/>
</dbReference>
<dbReference type="PANTHER" id="PTHR30435">
    <property type="entry name" value="FLAGELLAR PROTEIN"/>
    <property type="match status" value="1"/>
</dbReference>
<evidence type="ECO:0000259" key="8">
    <source>
        <dbReference type="Pfam" id="PF06429"/>
    </source>
</evidence>
<keyword evidence="9" id="KW-0966">Cell projection</keyword>
<evidence type="ECO:0000256" key="3">
    <source>
        <dbReference type="ARBA" id="ARBA00017941"/>
    </source>
</evidence>
<evidence type="ECO:0000256" key="2">
    <source>
        <dbReference type="ARBA" id="ARBA00009677"/>
    </source>
</evidence>
<sequence>MSMFKVFDISGSAVSAQSQRLNVVASNLANADTVAGPDGQVYKARNVVFKTVMMDTAGSAARGEADNPVMASAGVRVSDVTEDQTPGRKVLNPAHPLADKDGYVTYSNVNAVEEMVNMISSSRSYQNNIEVMNTAKSLLQKTLQMGQGV</sequence>
<dbReference type="PANTHER" id="PTHR30435:SF2">
    <property type="entry name" value="FLAGELLAR BASAL-BODY ROD PROTEIN FLGC"/>
    <property type="match status" value="1"/>
</dbReference>
<keyword evidence="10" id="KW-1185">Reference proteome</keyword>
<evidence type="ECO:0000256" key="4">
    <source>
        <dbReference type="ARBA" id="ARBA00023143"/>
    </source>
</evidence>
<dbReference type="Proteomes" id="UP001379945">
    <property type="component" value="Unassembled WGS sequence"/>
</dbReference>